<protein>
    <recommendedName>
        <fullName evidence="1">Class II aldolase/adducin N-terminal domain-containing protein</fullName>
    </recommendedName>
</protein>
<accession>A0A383BSJ2</accession>
<feature type="domain" description="Class II aldolase/adducin N-terminal" evidence="1">
    <location>
        <begin position="7"/>
        <end position="182"/>
    </location>
</feature>
<evidence type="ECO:0000259" key="1">
    <source>
        <dbReference type="Pfam" id="PF00596"/>
    </source>
</evidence>
<dbReference type="SUPFAM" id="SSF53639">
    <property type="entry name" value="AraD/HMP-PK domain-like"/>
    <property type="match status" value="1"/>
</dbReference>
<evidence type="ECO:0000313" key="2">
    <source>
        <dbReference type="EMBL" id="SVE22810.1"/>
    </source>
</evidence>
<organism evidence="2">
    <name type="scientific">marine metagenome</name>
    <dbReference type="NCBI Taxonomy" id="408172"/>
    <lineage>
        <taxon>unclassified sequences</taxon>
        <taxon>metagenomes</taxon>
        <taxon>ecological metagenomes</taxon>
    </lineage>
</organism>
<dbReference type="AlphaFoldDB" id="A0A383BSJ2"/>
<dbReference type="InterPro" id="IPR036409">
    <property type="entry name" value="Aldolase_II/adducin_N_sf"/>
</dbReference>
<name>A0A383BSJ2_9ZZZZ</name>
<gene>
    <name evidence="2" type="ORF">METZ01_LOCUS475664</name>
</gene>
<feature type="non-terminal residue" evidence="2">
    <location>
        <position position="182"/>
    </location>
</feature>
<reference evidence="2" key="1">
    <citation type="submission" date="2018-05" db="EMBL/GenBank/DDBJ databases">
        <authorList>
            <person name="Lanie J.A."/>
            <person name="Ng W.-L."/>
            <person name="Kazmierczak K.M."/>
            <person name="Andrzejewski T.M."/>
            <person name="Davidsen T.M."/>
            <person name="Wayne K.J."/>
            <person name="Tettelin H."/>
            <person name="Glass J.I."/>
            <person name="Rusch D."/>
            <person name="Podicherti R."/>
            <person name="Tsui H.-C.T."/>
            <person name="Winkler M.E."/>
        </authorList>
    </citation>
    <scope>NUCLEOTIDE SEQUENCE</scope>
</reference>
<proteinExistence type="predicted"/>
<dbReference type="Pfam" id="PF00596">
    <property type="entry name" value="Aldolase_II"/>
    <property type="match status" value="1"/>
</dbReference>
<sequence length="182" mass="20521">VNEIRNLISISRYAGERFDLIQAGGGNTSVKLPDSQMLIKASGMHLTDMDESNGIAKIDNGKIKLFLEDVGLKVLSKRERERKAQEAVNEASFTPEIKASIETFLHVLTLKYTLHTHPIAINIVACRKDWKESFLQLFPNALCVSYETPGVDLAMKMKVKIENYRNDVAEYPKTIFLQNHGL</sequence>
<feature type="non-terminal residue" evidence="2">
    <location>
        <position position="1"/>
    </location>
</feature>
<dbReference type="InterPro" id="IPR001303">
    <property type="entry name" value="Aldolase_II/adducin_N"/>
</dbReference>
<dbReference type="Gene3D" id="3.40.225.10">
    <property type="entry name" value="Class II aldolase/adducin N-terminal domain"/>
    <property type="match status" value="1"/>
</dbReference>
<dbReference type="EMBL" id="UINC01202823">
    <property type="protein sequence ID" value="SVE22810.1"/>
    <property type="molecule type" value="Genomic_DNA"/>
</dbReference>